<comment type="cofactor">
    <cofactor evidence="1">
        <name>Mn(2+)</name>
        <dbReference type="ChEBI" id="CHEBI:29035"/>
    </cofactor>
</comment>
<accession>A0ABU3BKR9</accession>
<proteinExistence type="predicted"/>
<organism evidence="11 12">
    <name type="scientific">Croceitalea vernalis</name>
    <dbReference type="NCBI Taxonomy" id="3075599"/>
    <lineage>
        <taxon>Bacteria</taxon>
        <taxon>Pseudomonadati</taxon>
        <taxon>Bacteroidota</taxon>
        <taxon>Flavobacteriia</taxon>
        <taxon>Flavobacteriales</taxon>
        <taxon>Flavobacteriaceae</taxon>
        <taxon>Croceitalea</taxon>
    </lineage>
</organism>
<evidence type="ECO:0000256" key="6">
    <source>
        <dbReference type="ARBA" id="ARBA00022801"/>
    </source>
</evidence>
<evidence type="ECO:0000313" key="11">
    <source>
        <dbReference type="EMBL" id="MDT0622719.1"/>
    </source>
</evidence>
<dbReference type="InterPro" id="IPR051547">
    <property type="entry name" value="TDP2-like"/>
</dbReference>
<feature type="transmembrane region" description="Helical" evidence="9">
    <location>
        <begin position="61"/>
        <end position="82"/>
    </location>
</feature>
<dbReference type="EMBL" id="JAVRHU010000005">
    <property type="protein sequence ID" value="MDT0622719.1"/>
    <property type="molecule type" value="Genomic_DNA"/>
</dbReference>
<comment type="cofactor">
    <cofactor evidence="2">
        <name>Mg(2+)</name>
        <dbReference type="ChEBI" id="CHEBI:18420"/>
    </cofactor>
</comment>
<evidence type="ECO:0000256" key="4">
    <source>
        <dbReference type="ARBA" id="ARBA00022723"/>
    </source>
</evidence>
<dbReference type="CDD" id="cd09084">
    <property type="entry name" value="EEP-2"/>
    <property type="match status" value="1"/>
</dbReference>
<keyword evidence="8" id="KW-0234">DNA repair</keyword>
<evidence type="ECO:0000256" key="2">
    <source>
        <dbReference type="ARBA" id="ARBA00001946"/>
    </source>
</evidence>
<feature type="domain" description="Endonuclease/exonuclease/phosphatase" evidence="10">
    <location>
        <begin position="95"/>
        <end position="326"/>
    </location>
</feature>
<dbReference type="Proteomes" id="UP001250662">
    <property type="component" value="Unassembled WGS sequence"/>
</dbReference>
<keyword evidence="4" id="KW-0479">Metal-binding</keyword>
<evidence type="ECO:0000256" key="5">
    <source>
        <dbReference type="ARBA" id="ARBA00022763"/>
    </source>
</evidence>
<dbReference type="PANTHER" id="PTHR15822:SF4">
    <property type="entry name" value="TYROSYL-DNA PHOSPHODIESTERASE 2"/>
    <property type="match status" value="1"/>
</dbReference>
<evidence type="ECO:0000256" key="7">
    <source>
        <dbReference type="ARBA" id="ARBA00022842"/>
    </source>
</evidence>
<dbReference type="InterPro" id="IPR036691">
    <property type="entry name" value="Endo/exonu/phosph_ase_sf"/>
</dbReference>
<dbReference type="PANTHER" id="PTHR15822">
    <property type="entry name" value="TRAF AND TNF RECEPTOR-ASSOCIATED PROTEIN"/>
    <property type="match status" value="1"/>
</dbReference>
<feature type="transmembrane region" description="Helical" evidence="9">
    <location>
        <begin position="5"/>
        <end position="24"/>
    </location>
</feature>
<evidence type="ECO:0000256" key="3">
    <source>
        <dbReference type="ARBA" id="ARBA00022722"/>
    </source>
</evidence>
<evidence type="ECO:0000313" key="12">
    <source>
        <dbReference type="Proteomes" id="UP001250662"/>
    </source>
</evidence>
<sequence>MFYRLLLNIFFAFLLLISIIIYYMGIGNAGIFGVLSLMVPILVFVNLVFMIDWVIRKNSRFLLSFITLTISYFVFGSFFKLFGNNESAIGDLKILTYNTRSFNNNEAIKEPDIDKKIIKFVNDLDPDIICFQEFYHIKQYDGNFKNYPYRFVDFNEEKPKGKIIQAIFSKHPILNEKVFEFKKSGNSAIAANILINQDTITVYNVHFESFGIVPDSEVLKNENSGRTLRKITRTFIKQQEQSLQISNDINLNKYQSVLCGDLNNTQFSSVYREVIGDFQDSFLETGHGFGKTFSLKGFPMRIDYILADNSFEFTSHTNYEVEYSDHFPVMATLKLKSDKATVD</sequence>
<keyword evidence="3" id="KW-0540">Nuclease</keyword>
<dbReference type="InterPro" id="IPR005135">
    <property type="entry name" value="Endo/exonuclease/phosphatase"/>
</dbReference>
<keyword evidence="11" id="KW-0255">Endonuclease</keyword>
<keyword evidence="7" id="KW-0460">Magnesium</keyword>
<feature type="transmembrane region" description="Helical" evidence="9">
    <location>
        <begin position="30"/>
        <end position="49"/>
    </location>
</feature>
<evidence type="ECO:0000256" key="9">
    <source>
        <dbReference type="SAM" id="Phobius"/>
    </source>
</evidence>
<evidence type="ECO:0000259" key="10">
    <source>
        <dbReference type="Pfam" id="PF03372"/>
    </source>
</evidence>
<comment type="caution">
    <text evidence="11">The sequence shown here is derived from an EMBL/GenBank/DDBJ whole genome shotgun (WGS) entry which is preliminary data.</text>
</comment>
<evidence type="ECO:0000256" key="8">
    <source>
        <dbReference type="ARBA" id="ARBA00023204"/>
    </source>
</evidence>
<dbReference type="SUPFAM" id="SSF56219">
    <property type="entry name" value="DNase I-like"/>
    <property type="match status" value="1"/>
</dbReference>
<keyword evidence="6" id="KW-0378">Hydrolase</keyword>
<keyword evidence="9" id="KW-0812">Transmembrane</keyword>
<dbReference type="Gene3D" id="3.60.10.10">
    <property type="entry name" value="Endonuclease/exonuclease/phosphatase"/>
    <property type="match status" value="1"/>
</dbReference>
<evidence type="ECO:0000256" key="1">
    <source>
        <dbReference type="ARBA" id="ARBA00001936"/>
    </source>
</evidence>
<keyword evidence="9" id="KW-0472">Membrane</keyword>
<reference evidence="11 12" key="1">
    <citation type="submission" date="2023-09" db="EMBL/GenBank/DDBJ databases">
        <authorList>
            <person name="Rey-Velasco X."/>
        </authorList>
    </citation>
    <scope>NUCLEOTIDE SEQUENCE [LARGE SCALE GENOMIC DNA]</scope>
    <source>
        <strain evidence="11 12">P007</strain>
    </source>
</reference>
<name>A0ABU3BKR9_9FLAO</name>
<dbReference type="RefSeq" id="WP_311388407.1">
    <property type="nucleotide sequence ID" value="NZ_JAVRHU010000005.1"/>
</dbReference>
<keyword evidence="12" id="KW-1185">Reference proteome</keyword>
<keyword evidence="9" id="KW-1133">Transmembrane helix</keyword>
<keyword evidence="5" id="KW-0227">DNA damage</keyword>
<dbReference type="GO" id="GO:0004519">
    <property type="term" value="F:endonuclease activity"/>
    <property type="evidence" value="ECO:0007669"/>
    <property type="project" value="UniProtKB-KW"/>
</dbReference>
<dbReference type="Pfam" id="PF03372">
    <property type="entry name" value="Exo_endo_phos"/>
    <property type="match status" value="1"/>
</dbReference>
<gene>
    <name evidence="11" type="ORF">RM520_13905</name>
</gene>
<protein>
    <submittedName>
        <fullName evidence="11">Endonuclease/exonuclease/phosphatase family protein</fullName>
    </submittedName>
</protein>